<dbReference type="GO" id="GO:0009253">
    <property type="term" value="P:peptidoglycan catabolic process"/>
    <property type="evidence" value="ECO:0007669"/>
    <property type="project" value="InterPro"/>
</dbReference>
<dbReference type="InterPro" id="IPR050695">
    <property type="entry name" value="N-acetylmuramoyl_amidase_3"/>
</dbReference>
<sequence>MNKSVQISVYFMLLALLIQVFPQYAAAELNEPSIPNKDREVILFATQPESEIELYQDLTAKQVMANIPDETVVELMEEKGEFSLIKYTSEVDDEDSTGAETAFQGYVRSTHVIELFNVEEFKKNRQDKVLIEKEVITESVGEEESEELLENEEGNETQILPDTKETISDSELELDETELTNQVDIEENADEDLSEEIAQSEVEEMDEQSSRQNDELEVNKAEETTISKPTLFRSFSIASTSVKQLRGVAIENSTNVYSQTSKSSSVLKAYKQGHLLIYRAHSPEWYEATVYINGKAQTGYIYANDVDAIIDQHQLKGFAQKQPVNVYTTPTRQSGVLKSYQQGHALSYKSFSSQWHEATVYVNGKAEKGYIHSSDVGEKAPLVQTPLKGIALVHSTTVYNTPSKNSGKLKAYNKGQILQYRSYNSEWHEATVYLNGKAHTGYIHVNDVETAKNSPSTLQGLALKSITHIYSSASTNSKVLKSYNHGSLLKYREFTSNWYEATVYINGKAHTGYISAGDLEEIIKKQQTIKGLALKNPTKVYAMPSSGSKVLKSYKMGQNMTYRTFTTDWYEATVYVNGKAITGYIHKDDVGTNIGKVVIIDPGHGGSDSGALGIGLVEKTLNLDISIRAKKLLESAGFTVIMTRTTDVFISLQERARIANTSNADIFISIHGNSFNANAKGVETFWYGKYEKAKSIQLATALQKNVVNITQSDDRSVKEGNFHVIRETKIPSALLEVGFVDNPIDAAKLRQNSYKQLLAEGILSGTLEYFK</sequence>
<evidence type="ECO:0000256" key="1">
    <source>
        <dbReference type="ARBA" id="ARBA00022801"/>
    </source>
</evidence>
<accession>A0A2X4WFN5</accession>
<dbReference type="EC" id="3.5.1.28" evidence="4"/>
<name>A0A2X4WFN5_LEDLE</name>
<feature type="domain" description="MurNAc-LAA" evidence="3">
    <location>
        <begin position="656"/>
        <end position="767"/>
    </location>
</feature>
<feature type="region of interest" description="Disordered" evidence="2">
    <location>
        <begin position="139"/>
        <end position="158"/>
    </location>
</feature>
<proteinExistence type="predicted"/>
<evidence type="ECO:0000256" key="2">
    <source>
        <dbReference type="SAM" id="MobiDB-lite"/>
    </source>
</evidence>
<dbReference type="Proteomes" id="UP000249134">
    <property type="component" value="Chromosome 1"/>
</dbReference>
<feature type="compositionally biased region" description="Acidic residues" evidence="2">
    <location>
        <begin position="140"/>
        <end position="155"/>
    </location>
</feature>
<dbReference type="PANTHER" id="PTHR30404">
    <property type="entry name" value="N-ACETYLMURAMOYL-L-ALANINE AMIDASE"/>
    <property type="match status" value="1"/>
</dbReference>
<dbReference type="Gene3D" id="3.40.630.40">
    <property type="entry name" value="Zn-dependent exopeptidases"/>
    <property type="match status" value="1"/>
</dbReference>
<evidence type="ECO:0000259" key="3">
    <source>
        <dbReference type="SMART" id="SM00646"/>
    </source>
</evidence>
<dbReference type="SUPFAM" id="SSF53187">
    <property type="entry name" value="Zn-dependent exopeptidases"/>
    <property type="match status" value="1"/>
</dbReference>
<evidence type="ECO:0000313" key="4">
    <source>
        <dbReference type="EMBL" id="SQI62886.1"/>
    </source>
</evidence>
<evidence type="ECO:0000313" key="5">
    <source>
        <dbReference type="Proteomes" id="UP000249134"/>
    </source>
</evidence>
<gene>
    <name evidence="4" type="primary">lytC_2</name>
    <name evidence="4" type="ORF">NCTC4824_03825</name>
</gene>
<keyword evidence="5" id="KW-1185">Reference proteome</keyword>
<organism evidence="4 5">
    <name type="scientific">Lederbergia lenta</name>
    <name type="common">Bacillus lentus</name>
    <dbReference type="NCBI Taxonomy" id="1467"/>
    <lineage>
        <taxon>Bacteria</taxon>
        <taxon>Bacillati</taxon>
        <taxon>Bacillota</taxon>
        <taxon>Bacilli</taxon>
        <taxon>Bacillales</taxon>
        <taxon>Bacillaceae</taxon>
        <taxon>Lederbergia</taxon>
    </lineage>
</organism>
<dbReference type="SMART" id="SM00646">
    <property type="entry name" value="Ami_3"/>
    <property type="match status" value="1"/>
</dbReference>
<reference evidence="4 5" key="1">
    <citation type="submission" date="2018-06" db="EMBL/GenBank/DDBJ databases">
        <authorList>
            <consortium name="Pathogen Informatics"/>
            <person name="Doyle S."/>
        </authorList>
    </citation>
    <scope>NUCLEOTIDE SEQUENCE [LARGE SCALE GENOMIC DNA]</scope>
    <source>
        <strain evidence="4 5">NCTC4824</strain>
    </source>
</reference>
<dbReference type="InterPro" id="IPR002508">
    <property type="entry name" value="MurNAc-LAA_cat"/>
</dbReference>
<dbReference type="Gene3D" id="2.30.30.40">
    <property type="entry name" value="SH3 Domains"/>
    <property type="match status" value="5"/>
</dbReference>
<dbReference type="KEGG" id="blen:NCTC4824_03825"/>
<dbReference type="EMBL" id="LS483476">
    <property type="protein sequence ID" value="SQI62886.1"/>
    <property type="molecule type" value="Genomic_DNA"/>
</dbReference>
<dbReference type="STRING" id="1348624.GCA_001591545_03109"/>
<dbReference type="AlphaFoldDB" id="A0A2X4WFN5"/>
<protein>
    <submittedName>
        <fullName evidence="4">N-acetylmuramoyl-L-alanine amidase</fullName>
        <ecNumber evidence="4">3.5.1.28</ecNumber>
    </submittedName>
</protein>
<keyword evidence="1 4" id="KW-0378">Hydrolase</keyword>
<dbReference type="RefSeq" id="WP_066144224.1">
    <property type="nucleotide sequence ID" value="NZ_CBCSGM010000004.1"/>
</dbReference>
<dbReference type="PANTHER" id="PTHR30404:SF0">
    <property type="entry name" value="N-ACETYLMURAMOYL-L-ALANINE AMIDASE AMIC"/>
    <property type="match status" value="1"/>
</dbReference>
<dbReference type="CDD" id="cd02696">
    <property type="entry name" value="MurNAc-LAA"/>
    <property type="match status" value="1"/>
</dbReference>
<dbReference type="GO" id="GO:0030288">
    <property type="term" value="C:outer membrane-bounded periplasmic space"/>
    <property type="evidence" value="ECO:0007669"/>
    <property type="project" value="TreeGrafter"/>
</dbReference>
<dbReference type="GO" id="GO:0008745">
    <property type="term" value="F:N-acetylmuramoyl-L-alanine amidase activity"/>
    <property type="evidence" value="ECO:0007669"/>
    <property type="project" value="UniProtKB-EC"/>
</dbReference>
<dbReference type="Pfam" id="PF01520">
    <property type="entry name" value="Amidase_3"/>
    <property type="match status" value="1"/>
</dbReference>